<evidence type="ECO:0000313" key="2">
    <source>
        <dbReference type="EMBL" id="CAK68493.1"/>
    </source>
</evidence>
<dbReference type="GO" id="GO:0005634">
    <property type="term" value="C:nucleus"/>
    <property type="evidence" value="ECO:0000318"/>
    <property type="project" value="GO_Central"/>
</dbReference>
<dbReference type="HOGENOM" id="CLU_1437001_0_0_1"/>
<dbReference type="OrthoDB" id="292802at2759"/>
<dbReference type="Gene3D" id="1.10.10.60">
    <property type="entry name" value="Homeodomain-like"/>
    <property type="match status" value="1"/>
</dbReference>
<dbReference type="Pfam" id="PF00249">
    <property type="entry name" value="Myb_DNA-binding"/>
    <property type="match status" value="1"/>
</dbReference>
<dbReference type="SMART" id="SM00717">
    <property type="entry name" value="SANT"/>
    <property type="match status" value="1"/>
</dbReference>
<name>A0CCH6_PARTE</name>
<gene>
    <name evidence="2" type="ORF">GSPATT00037278001</name>
</gene>
<dbReference type="InParanoid" id="A0CCH6"/>
<accession>A0CCH6</accession>
<dbReference type="InterPro" id="IPR001005">
    <property type="entry name" value="SANT/Myb"/>
</dbReference>
<evidence type="ECO:0000313" key="3">
    <source>
        <dbReference type="Proteomes" id="UP000000600"/>
    </source>
</evidence>
<dbReference type="OMA" id="VCATEQS"/>
<keyword evidence="3" id="KW-1185">Reference proteome</keyword>
<dbReference type="KEGG" id="ptm:GSPATT00037278001"/>
<dbReference type="SUPFAM" id="SSF46689">
    <property type="entry name" value="Homeodomain-like"/>
    <property type="match status" value="1"/>
</dbReference>
<dbReference type="GeneID" id="5021675"/>
<reference evidence="2 3" key="1">
    <citation type="journal article" date="2006" name="Nature">
        <title>Global trends of whole-genome duplications revealed by the ciliate Paramecium tetraurelia.</title>
        <authorList>
            <consortium name="Genoscope"/>
            <person name="Aury J.-M."/>
            <person name="Jaillon O."/>
            <person name="Duret L."/>
            <person name="Noel B."/>
            <person name="Jubin C."/>
            <person name="Porcel B.M."/>
            <person name="Segurens B."/>
            <person name="Daubin V."/>
            <person name="Anthouard V."/>
            <person name="Aiach N."/>
            <person name="Arnaiz O."/>
            <person name="Billaut A."/>
            <person name="Beisson J."/>
            <person name="Blanc I."/>
            <person name="Bouhouche K."/>
            <person name="Camara F."/>
            <person name="Duharcourt S."/>
            <person name="Guigo R."/>
            <person name="Gogendeau D."/>
            <person name="Katinka M."/>
            <person name="Keller A.-M."/>
            <person name="Kissmehl R."/>
            <person name="Klotz C."/>
            <person name="Koll F."/>
            <person name="Le Moue A."/>
            <person name="Lepere C."/>
            <person name="Malinsky S."/>
            <person name="Nowacki M."/>
            <person name="Nowak J.K."/>
            <person name="Plattner H."/>
            <person name="Poulain J."/>
            <person name="Ruiz F."/>
            <person name="Serrano V."/>
            <person name="Zagulski M."/>
            <person name="Dessen P."/>
            <person name="Betermier M."/>
            <person name="Weissenbach J."/>
            <person name="Scarpelli C."/>
            <person name="Schachter V."/>
            <person name="Sperling L."/>
            <person name="Meyer E."/>
            <person name="Cohen J."/>
            <person name="Wincker P."/>
        </authorList>
    </citation>
    <scope>NUCLEOTIDE SEQUENCE [LARGE SCALE GENOMIC DNA]</scope>
    <source>
        <strain evidence="2 3">Stock d4-2</strain>
    </source>
</reference>
<protein>
    <recommendedName>
        <fullName evidence="1">HTH myb-type domain-containing protein</fullName>
    </recommendedName>
</protein>
<organism evidence="2 3">
    <name type="scientific">Paramecium tetraurelia</name>
    <dbReference type="NCBI Taxonomy" id="5888"/>
    <lineage>
        <taxon>Eukaryota</taxon>
        <taxon>Sar</taxon>
        <taxon>Alveolata</taxon>
        <taxon>Ciliophora</taxon>
        <taxon>Intramacronucleata</taxon>
        <taxon>Oligohymenophorea</taxon>
        <taxon>Peniculida</taxon>
        <taxon>Parameciidae</taxon>
        <taxon>Paramecium</taxon>
    </lineage>
</organism>
<dbReference type="GO" id="GO:0000978">
    <property type="term" value="F:RNA polymerase II cis-regulatory region sequence-specific DNA binding"/>
    <property type="evidence" value="ECO:0000318"/>
    <property type="project" value="GO_Central"/>
</dbReference>
<sequence>MQVCATEQSFIDFLQLENDGSQFEENSSQLIISNQENPSLTQIADLNLRPSSHQAKKIKRRKRVDFHYKRKRRSNKNSELNNTAPFNFNEDQKILSLVLEHGPKFSVVSRYFNDRNQNAIKNRYYKYLRFRWDQVLGKQEDDYLHLNCRKEGEQYPNQDIEQTIQEMNFFPEVTDILSSFVQRVHSYFN</sequence>
<dbReference type="AlphaFoldDB" id="A0CCH6"/>
<dbReference type="GO" id="GO:0000981">
    <property type="term" value="F:DNA-binding transcription factor activity, RNA polymerase II-specific"/>
    <property type="evidence" value="ECO:0000318"/>
    <property type="project" value="GO_Central"/>
</dbReference>
<dbReference type="RefSeq" id="XP_001435890.1">
    <property type="nucleotide sequence ID" value="XM_001435853.1"/>
</dbReference>
<proteinExistence type="predicted"/>
<dbReference type="InterPro" id="IPR017930">
    <property type="entry name" value="Myb_dom"/>
</dbReference>
<dbReference type="EMBL" id="CT868060">
    <property type="protein sequence ID" value="CAK68493.1"/>
    <property type="molecule type" value="Genomic_DNA"/>
</dbReference>
<evidence type="ECO:0000259" key="1">
    <source>
        <dbReference type="PROSITE" id="PS51294"/>
    </source>
</evidence>
<dbReference type="CDD" id="cd00167">
    <property type="entry name" value="SANT"/>
    <property type="match status" value="1"/>
</dbReference>
<dbReference type="PROSITE" id="PS51294">
    <property type="entry name" value="HTH_MYB"/>
    <property type="match status" value="1"/>
</dbReference>
<dbReference type="GO" id="GO:0006355">
    <property type="term" value="P:regulation of DNA-templated transcription"/>
    <property type="evidence" value="ECO:0000318"/>
    <property type="project" value="GO_Central"/>
</dbReference>
<dbReference type="InterPro" id="IPR009057">
    <property type="entry name" value="Homeodomain-like_sf"/>
</dbReference>
<dbReference type="Proteomes" id="UP000000600">
    <property type="component" value="Unassembled WGS sequence"/>
</dbReference>
<feature type="domain" description="HTH myb-type" evidence="1">
    <location>
        <begin position="90"/>
        <end position="132"/>
    </location>
</feature>